<keyword evidence="3" id="KW-1185">Reference proteome</keyword>
<dbReference type="InterPro" id="IPR040354">
    <property type="entry name" value="TCTN1-3"/>
</dbReference>
<dbReference type="STRING" id="578462.A0A0L0SYN6"/>
<dbReference type="eggNOG" id="ENOG502QUK6">
    <property type="taxonomic scope" value="Eukaryota"/>
</dbReference>
<proteinExistence type="predicted"/>
<feature type="domain" description="Tectonic-1-3" evidence="1">
    <location>
        <begin position="9"/>
        <end position="190"/>
    </location>
</feature>
<dbReference type="EMBL" id="GG745354">
    <property type="protein sequence ID" value="KNE67663.1"/>
    <property type="molecule type" value="Genomic_DNA"/>
</dbReference>
<evidence type="ECO:0000313" key="3">
    <source>
        <dbReference type="Proteomes" id="UP000054350"/>
    </source>
</evidence>
<dbReference type="PANTHER" id="PTHR14611:SF2">
    <property type="entry name" value="TECTONIC"/>
    <property type="match status" value="1"/>
</dbReference>
<dbReference type="OrthoDB" id="184109at2759"/>
<name>A0A0L0SYN6_ALLM3</name>
<dbReference type="AlphaFoldDB" id="A0A0L0SYN6"/>
<reference evidence="3" key="2">
    <citation type="submission" date="2009-11" db="EMBL/GenBank/DDBJ databases">
        <title>The Genome Sequence of Allomyces macrogynus strain ATCC 38327.</title>
        <authorList>
            <consortium name="The Broad Institute Genome Sequencing Platform"/>
            <person name="Russ C."/>
            <person name="Cuomo C."/>
            <person name="Shea T."/>
            <person name="Young S.K."/>
            <person name="Zeng Q."/>
            <person name="Koehrsen M."/>
            <person name="Haas B."/>
            <person name="Borodovsky M."/>
            <person name="Guigo R."/>
            <person name="Alvarado L."/>
            <person name="Berlin A."/>
            <person name="Borenstein D."/>
            <person name="Chen Z."/>
            <person name="Engels R."/>
            <person name="Freedman E."/>
            <person name="Gellesch M."/>
            <person name="Goldberg J."/>
            <person name="Griggs A."/>
            <person name="Gujja S."/>
            <person name="Heiman D."/>
            <person name="Hepburn T."/>
            <person name="Howarth C."/>
            <person name="Jen D."/>
            <person name="Larson L."/>
            <person name="Lewis B."/>
            <person name="Mehta T."/>
            <person name="Park D."/>
            <person name="Pearson M."/>
            <person name="Roberts A."/>
            <person name="Saif S."/>
            <person name="Shenoy N."/>
            <person name="Sisk P."/>
            <person name="Stolte C."/>
            <person name="Sykes S."/>
            <person name="Walk T."/>
            <person name="White J."/>
            <person name="Yandava C."/>
            <person name="Burger G."/>
            <person name="Gray M.W."/>
            <person name="Holland P.W.H."/>
            <person name="King N."/>
            <person name="Lang F.B.F."/>
            <person name="Roger A.J."/>
            <person name="Ruiz-Trillo I."/>
            <person name="Lander E."/>
            <person name="Nusbaum C."/>
        </authorList>
    </citation>
    <scope>NUCLEOTIDE SEQUENCE [LARGE SCALE GENOMIC DNA]</scope>
    <source>
        <strain evidence="3">ATCC 38327</strain>
    </source>
</reference>
<reference evidence="2 3" key="1">
    <citation type="submission" date="2009-11" db="EMBL/GenBank/DDBJ databases">
        <title>Annotation of Allomyces macrogynus ATCC 38327.</title>
        <authorList>
            <consortium name="The Broad Institute Genome Sequencing Platform"/>
            <person name="Russ C."/>
            <person name="Cuomo C."/>
            <person name="Burger G."/>
            <person name="Gray M.W."/>
            <person name="Holland P.W.H."/>
            <person name="King N."/>
            <person name="Lang F.B.F."/>
            <person name="Roger A.J."/>
            <person name="Ruiz-Trillo I."/>
            <person name="Young S.K."/>
            <person name="Zeng Q."/>
            <person name="Gargeya S."/>
            <person name="Fitzgerald M."/>
            <person name="Haas B."/>
            <person name="Abouelleil A."/>
            <person name="Alvarado L."/>
            <person name="Arachchi H.M."/>
            <person name="Berlin A."/>
            <person name="Chapman S.B."/>
            <person name="Gearin G."/>
            <person name="Goldberg J."/>
            <person name="Griggs A."/>
            <person name="Gujja S."/>
            <person name="Hansen M."/>
            <person name="Heiman D."/>
            <person name="Howarth C."/>
            <person name="Larimer J."/>
            <person name="Lui A."/>
            <person name="MacDonald P.J.P."/>
            <person name="McCowen C."/>
            <person name="Montmayeur A."/>
            <person name="Murphy C."/>
            <person name="Neiman D."/>
            <person name="Pearson M."/>
            <person name="Priest M."/>
            <person name="Roberts A."/>
            <person name="Saif S."/>
            <person name="Shea T."/>
            <person name="Sisk P."/>
            <person name="Stolte C."/>
            <person name="Sykes S."/>
            <person name="Wortman J."/>
            <person name="Nusbaum C."/>
            <person name="Birren B."/>
        </authorList>
    </citation>
    <scope>NUCLEOTIDE SEQUENCE [LARGE SCALE GENOMIC DNA]</scope>
    <source>
        <strain evidence="2 3">ATCC 38327</strain>
    </source>
</reference>
<gene>
    <name evidence="2" type="ORF">AMAG_12399</name>
</gene>
<dbReference type="GO" id="GO:0030030">
    <property type="term" value="P:cell projection organization"/>
    <property type="evidence" value="ECO:0007669"/>
    <property type="project" value="UniProtKB-KW"/>
</dbReference>
<dbReference type="VEuPathDB" id="FungiDB:AMAG_12399"/>
<dbReference type="Pfam" id="PF07773">
    <property type="entry name" value="TCTN_DUF1619"/>
    <property type="match status" value="1"/>
</dbReference>
<accession>A0A0L0SYN6</accession>
<organism evidence="2 3">
    <name type="scientific">Allomyces macrogynus (strain ATCC 38327)</name>
    <name type="common">Allomyces javanicus var. macrogynus</name>
    <dbReference type="NCBI Taxonomy" id="578462"/>
    <lineage>
        <taxon>Eukaryota</taxon>
        <taxon>Fungi</taxon>
        <taxon>Fungi incertae sedis</taxon>
        <taxon>Blastocladiomycota</taxon>
        <taxon>Blastocladiomycetes</taxon>
        <taxon>Blastocladiales</taxon>
        <taxon>Blastocladiaceae</taxon>
        <taxon>Allomyces</taxon>
    </lineage>
</organism>
<sequence>MAIQTLLKPDGSRQGQFYVPRARGPPSSSSACIDSAHLAFLNSSASSCTRDLSSPSSACAANSTLDISIYAGLADITSDPSIPSSSAPVVLRQPWSCPTRFQVNGACCIGGCTSTVDRSTIPAPNLVGSTCRTVVTDVHYSIEYAPAVSNSARFRIRQVVVDWAIADVVAVTTVGNRVVEQTFAATFVNVSGTTSLSAPTQGGLANVQVRSGSPGFHFGSPILAWDLSWPSSPTLAPSDWYWSLPTTDLTTGQCSSTSSSSPHFPSDVAALHPTASLLDTSSPRFPRPLIRFATDTESACALTWTPGSTTTCATIRAYLGSVLSRASSVARFGNITTSPTAAPSDWLPVTVAAAPPASAAPDTPTTCPLVATQLDLDFAWADAGNAAKPEPMIVGVRAAYGRVRSLGEPVSCTTPATCAQLAADMAAGNTGVAEVTVPMMVRVRWSRITPERVAAWVPPPPALFPPVPSDWFYPFA</sequence>
<evidence type="ECO:0000259" key="1">
    <source>
        <dbReference type="Pfam" id="PF07773"/>
    </source>
</evidence>
<dbReference type="InterPro" id="IPR011677">
    <property type="entry name" value="TCTN1-3_dom"/>
</dbReference>
<dbReference type="PANTHER" id="PTHR14611">
    <property type="entry name" value="TECTONIC FAMILY MEMBER"/>
    <property type="match status" value="1"/>
</dbReference>
<protein>
    <recommendedName>
        <fullName evidence="1">Tectonic-1-3 domain-containing protein</fullName>
    </recommendedName>
</protein>
<evidence type="ECO:0000313" key="2">
    <source>
        <dbReference type="EMBL" id="KNE67663.1"/>
    </source>
</evidence>
<dbReference type="Proteomes" id="UP000054350">
    <property type="component" value="Unassembled WGS sequence"/>
</dbReference>